<reference evidence="1 2" key="1">
    <citation type="journal article" date="2023" name="Nucleic Acids Res.">
        <title>The hologenome of Daphnia magna reveals possible DNA methylation and microbiome-mediated evolution of the host genome.</title>
        <authorList>
            <person name="Chaturvedi A."/>
            <person name="Li X."/>
            <person name="Dhandapani V."/>
            <person name="Marshall H."/>
            <person name="Kissane S."/>
            <person name="Cuenca-Cambronero M."/>
            <person name="Asole G."/>
            <person name="Calvet F."/>
            <person name="Ruiz-Romero M."/>
            <person name="Marangio P."/>
            <person name="Guigo R."/>
            <person name="Rago D."/>
            <person name="Mirbahai L."/>
            <person name="Eastwood N."/>
            <person name="Colbourne J.K."/>
            <person name="Zhou J."/>
            <person name="Mallon E."/>
            <person name="Orsini L."/>
        </authorList>
    </citation>
    <scope>NUCLEOTIDE SEQUENCE [LARGE SCALE GENOMIC DNA]</scope>
    <source>
        <strain evidence="1">LRV0_1</strain>
    </source>
</reference>
<keyword evidence="2" id="KW-1185">Reference proteome</keyword>
<comment type="caution">
    <text evidence="1">The sequence shown here is derived from an EMBL/GenBank/DDBJ whole genome shotgun (WGS) entry which is preliminary data.</text>
</comment>
<name>A0ABR0ACQ8_9CRUS</name>
<protein>
    <submittedName>
        <fullName evidence="1">Uncharacterized protein</fullName>
    </submittedName>
</protein>
<dbReference type="Proteomes" id="UP001234178">
    <property type="component" value="Unassembled WGS sequence"/>
</dbReference>
<organism evidence="1 2">
    <name type="scientific">Daphnia magna</name>
    <dbReference type="NCBI Taxonomy" id="35525"/>
    <lineage>
        <taxon>Eukaryota</taxon>
        <taxon>Metazoa</taxon>
        <taxon>Ecdysozoa</taxon>
        <taxon>Arthropoda</taxon>
        <taxon>Crustacea</taxon>
        <taxon>Branchiopoda</taxon>
        <taxon>Diplostraca</taxon>
        <taxon>Cladocera</taxon>
        <taxon>Anomopoda</taxon>
        <taxon>Daphniidae</taxon>
        <taxon>Daphnia</taxon>
    </lineage>
</organism>
<proteinExistence type="predicted"/>
<evidence type="ECO:0000313" key="2">
    <source>
        <dbReference type="Proteomes" id="UP001234178"/>
    </source>
</evidence>
<dbReference type="EMBL" id="JAOYFB010000037">
    <property type="protein sequence ID" value="KAK4022911.1"/>
    <property type="molecule type" value="Genomic_DNA"/>
</dbReference>
<evidence type="ECO:0000313" key="1">
    <source>
        <dbReference type="EMBL" id="KAK4022911.1"/>
    </source>
</evidence>
<gene>
    <name evidence="1" type="ORF">OUZ56_008355</name>
</gene>
<sequence length="60" mass="6770">MDHSLLSFYSRGKGGHKSMMADLFSFPSITFSHYPFSVSEGQLNFCRSGIIHPLCRCVLQ</sequence>
<accession>A0ABR0ACQ8</accession>